<dbReference type="AlphaFoldDB" id="A0A8H3TXQ6"/>
<evidence type="ECO:0000256" key="1">
    <source>
        <dbReference type="SAM" id="MobiDB-lite"/>
    </source>
</evidence>
<evidence type="ECO:0000313" key="3">
    <source>
        <dbReference type="Proteomes" id="UP000620104"/>
    </source>
</evidence>
<comment type="caution">
    <text evidence="2">The sequence shown here is derived from an EMBL/GenBank/DDBJ whole genome shotgun (WGS) entry which is preliminary data.</text>
</comment>
<name>A0A8H3TXQ6_9TREE</name>
<protein>
    <submittedName>
        <fullName evidence="2">Uncharacterized protein</fullName>
    </submittedName>
</protein>
<dbReference type="EMBL" id="BLZA01000035">
    <property type="protein sequence ID" value="GHJ89062.1"/>
    <property type="molecule type" value="Genomic_DNA"/>
</dbReference>
<feature type="region of interest" description="Disordered" evidence="1">
    <location>
        <begin position="107"/>
        <end position="133"/>
    </location>
</feature>
<feature type="compositionally biased region" description="Polar residues" evidence="1">
    <location>
        <begin position="107"/>
        <end position="122"/>
    </location>
</feature>
<organism evidence="2 3">
    <name type="scientific">Naganishia liquefaciens</name>
    <dbReference type="NCBI Taxonomy" id="104408"/>
    <lineage>
        <taxon>Eukaryota</taxon>
        <taxon>Fungi</taxon>
        <taxon>Dikarya</taxon>
        <taxon>Basidiomycota</taxon>
        <taxon>Agaricomycotina</taxon>
        <taxon>Tremellomycetes</taxon>
        <taxon>Filobasidiales</taxon>
        <taxon>Filobasidiaceae</taxon>
        <taxon>Naganishia</taxon>
    </lineage>
</organism>
<reference evidence="2" key="1">
    <citation type="submission" date="2020-07" db="EMBL/GenBank/DDBJ databases">
        <title>Draft Genome Sequence of a Deep-Sea Yeast, Naganishia (Cryptococcus) liquefaciens strain N6.</title>
        <authorList>
            <person name="Han Y.W."/>
            <person name="Kajitani R."/>
            <person name="Morimoto H."/>
            <person name="Parhat M."/>
            <person name="Tsubouchi H."/>
            <person name="Bakenova O."/>
            <person name="Ogata M."/>
            <person name="Argunhan B."/>
            <person name="Aoki R."/>
            <person name="Kajiwara S."/>
            <person name="Itoh T."/>
            <person name="Iwasaki H."/>
        </authorList>
    </citation>
    <scope>NUCLEOTIDE SEQUENCE</scope>
    <source>
        <strain evidence="2">N6</strain>
    </source>
</reference>
<accession>A0A8H3TXQ6</accession>
<gene>
    <name evidence="2" type="ORF">NliqN6_5464</name>
</gene>
<sequence>MLANQKIPSANFLAPMSQLTFADRMAEVLLMDLTAINEYSEEYLDQLRVDFAKIKSRMEEWLKSNTSTEQAKGFWVLVYARSLVGHIQAERILQEAVSLAALEQASTTSSFRESGDSVSSASGYVHGGMSEAP</sequence>
<dbReference type="Proteomes" id="UP000620104">
    <property type="component" value="Unassembled WGS sequence"/>
</dbReference>
<proteinExistence type="predicted"/>
<evidence type="ECO:0000313" key="2">
    <source>
        <dbReference type="EMBL" id="GHJ89062.1"/>
    </source>
</evidence>
<keyword evidence="3" id="KW-1185">Reference proteome</keyword>